<reference evidence="1 2" key="1">
    <citation type="submission" date="2017-11" db="EMBL/GenBank/DDBJ databases">
        <title>Draft genome sequence of environmental isolate Aeromonas lusitania sp. nov. MDC 2473.</title>
        <authorList>
            <person name="Colston S.M."/>
            <person name="Navarro A."/>
            <person name="Martinez-Murcia A.J."/>
            <person name="Graf J."/>
        </authorList>
    </citation>
    <scope>NUCLEOTIDE SEQUENCE [LARGE SCALE GENOMIC DNA]</scope>
    <source>
        <strain evidence="1 2">MDC 2473</strain>
    </source>
</reference>
<dbReference type="AlphaFoldDB" id="A0A2M8H5Y8"/>
<dbReference type="OrthoDB" id="6215270at2"/>
<name>A0A2M8H5Y8_9GAMM</name>
<evidence type="ECO:0000313" key="2">
    <source>
        <dbReference type="Proteomes" id="UP000232060"/>
    </source>
</evidence>
<comment type="caution">
    <text evidence="1">The sequence shown here is derived from an EMBL/GenBank/DDBJ whole genome shotgun (WGS) entry which is preliminary data.</text>
</comment>
<dbReference type="RefSeq" id="WP_100861126.1">
    <property type="nucleotide sequence ID" value="NZ_PGCP01000034.1"/>
</dbReference>
<dbReference type="EMBL" id="PGCP01000034">
    <property type="protein sequence ID" value="PJC91962.1"/>
    <property type="molecule type" value="Genomic_DNA"/>
</dbReference>
<accession>A0A2M8H5Y8</accession>
<proteinExistence type="predicted"/>
<dbReference type="Proteomes" id="UP000232060">
    <property type="component" value="Unassembled WGS sequence"/>
</dbReference>
<sequence length="91" mass="10458">MANGFIGAVRALAAKAADLMEFQQRIWVVSIIQEAYTDTFIVNEGSFEEPMQWMVRKGYDGDMLRQVNEMRPSQAIELDLGHISHRLMRVK</sequence>
<organism evidence="1 2">
    <name type="scientific">Aeromonas lusitana</name>
    <dbReference type="NCBI Taxonomy" id="931529"/>
    <lineage>
        <taxon>Bacteria</taxon>
        <taxon>Pseudomonadati</taxon>
        <taxon>Pseudomonadota</taxon>
        <taxon>Gammaproteobacteria</taxon>
        <taxon>Aeromonadales</taxon>
        <taxon>Aeromonadaceae</taxon>
        <taxon>Aeromonas</taxon>
    </lineage>
</organism>
<protein>
    <submittedName>
        <fullName evidence="1">Uncharacterized protein</fullName>
    </submittedName>
</protein>
<keyword evidence="2" id="KW-1185">Reference proteome</keyword>
<gene>
    <name evidence="1" type="ORF">CUC44_17355</name>
</gene>
<evidence type="ECO:0000313" key="1">
    <source>
        <dbReference type="EMBL" id="PJC91962.1"/>
    </source>
</evidence>